<evidence type="ECO:0000256" key="1">
    <source>
        <dbReference type="SAM" id="Phobius"/>
    </source>
</evidence>
<protein>
    <submittedName>
        <fullName evidence="2">Uncharacterized protein</fullName>
    </submittedName>
</protein>
<feature type="transmembrane region" description="Helical" evidence="1">
    <location>
        <begin position="38"/>
        <end position="59"/>
    </location>
</feature>
<dbReference type="AlphaFoldDB" id="A0A318RD68"/>
<dbReference type="EMBL" id="QJSP01000030">
    <property type="protein sequence ID" value="PYE11801.1"/>
    <property type="molecule type" value="Genomic_DNA"/>
</dbReference>
<reference evidence="2 3" key="1">
    <citation type="submission" date="2018-06" db="EMBL/GenBank/DDBJ databases">
        <title>Genomic Encyclopedia of Type Strains, Phase IV (KMG-IV): sequencing the most valuable type-strain genomes for metagenomic binning, comparative biology and taxonomic classification.</title>
        <authorList>
            <person name="Goeker M."/>
        </authorList>
    </citation>
    <scope>NUCLEOTIDE SEQUENCE [LARGE SCALE GENOMIC DNA]</scope>
    <source>
        <strain evidence="2 3">DSM 45521</strain>
    </source>
</reference>
<dbReference type="RefSeq" id="WP_211325198.1">
    <property type="nucleotide sequence ID" value="NZ_QJSP01000030.1"/>
</dbReference>
<comment type="caution">
    <text evidence="2">The sequence shown here is derived from an EMBL/GenBank/DDBJ whole genome shotgun (WGS) entry which is preliminary data.</text>
</comment>
<accession>A0A318RD68</accession>
<keyword evidence="1" id="KW-0812">Transmembrane</keyword>
<dbReference type="Proteomes" id="UP000247591">
    <property type="component" value="Unassembled WGS sequence"/>
</dbReference>
<evidence type="ECO:0000313" key="3">
    <source>
        <dbReference type="Proteomes" id="UP000247591"/>
    </source>
</evidence>
<gene>
    <name evidence="2" type="ORF">DFR67_1309</name>
</gene>
<proteinExistence type="predicted"/>
<keyword evidence="1" id="KW-0472">Membrane</keyword>
<keyword evidence="3" id="KW-1185">Reference proteome</keyword>
<organism evidence="2 3">
    <name type="scientific">Williamsia limnetica</name>
    <dbReference type="NCBI Taxonomy" id="882452"/>
    <lineage>
        <taxon>Bacteria</taxon>
        <taxon>Bacillati</taxon>
        <taxon>Actinomycetota</taxon>
        <taxon>Actinomycetes</taxon>
        <taxon>Mycobacteriales</taxon>
        <taxon>Nocardiaceae</taxon>
        <taxon>Williamsia</taxon>
    </lineage>
</organism>
<sequence>MTRVGSALDGAVAPASMGSVRRGHGCPAPAKRRSSLHVWRAVGVGVLTAIIVGVPTDVIDTPYFIRMTPVRWWEVPVVVLTVVLAALWAGLEAPPRARRHDAAGVTSVVVTALAVGCPVCNKIAVALLGVSGALTVWSPIQPILALGSLAVLGAAVLMRWRATARCATCERPTTRPLGADHVEDRL</sequence>
<feature type="transmembrane region" description="Helical" evidence="1">
    <location>
        <begin position="71"/>
        <end position="91"/>
    </location>
</feature>
<name>A0A318RD68_WILLI</name>
<feature type="transmembrane region" description="Helical" evidence="1">
    <location>
        <begin position="103"/>
        <end position="128"/>
    </location>
</feature>
<feature type="transmembrane region" description="Helical" evidence="1">
    <location>
        <begin position="140"/>
        <end position="158"/>
    </location>
</feature>
<keyword evidence="1" id="KW-1133">Transmembrane helix</keyword>
<evidence type="ECO:0000313" key="2">
    <source>
        <dbReference type="EMBL" id="PYE11801.1"/>
    </source>
</evidence>